<dbReference type="EMBL" id="QNRR01000003">
    <property type="protein sequence ID" value="RBP45320.1"/>
    <property type="molecule type" value="Genomic_DNA"/>
</dbReference>
<evidence type="ECO:0000256" key="1">
    <source>
        <dbReference type="SAM" id="MobiDB-lite"/>
    </source>
</evidence>
<gene>
    <name evidence="2" type="ORF">DES53_103318</name>
</gene>
<name>A0A366HP81_9BACT</name>
<accession>A0A366HP81</accession>
<dbReference type="AlphaFoldDB" id="A0A366HP81"/>
<proteinExistence type="predicted"/>
<evidence type="ECO:0000313" key="2">
    <source>
        <dbReference type="EMBL" id="RBP45320.1"/>
    </source>
</evidence>
<protein>
    <submittedName>
        <fullName evidence="2">Uncharacterized protein</fullName>
    </submittedName>
</protein>
<comment type="caution">
    <text evidence="2">The sequence shown here is derived from an EMBL/GenBank/DDBJ whole genome shotgun (WGS) entry which is preliminary data.</text>
</comment>
<feature type="region of interest" description="Disordered" evidence="1">
    <location>
        <begin position="1"/>
        <end position="24"/>
    </location>
</feature>
<dbReference type="Proteomes" id="UP000253426">
    <property type="component" value="Unassembled WGS sequence"/>
</dbReference>
<feature type="compositionally biased region" description="Basic residues" evidence="1">
    <location>
        <begin position="11"/>
        <end position="20"/>
    </location>
</feature>
<sequence>MGLLHMESSRMGRKRMRHNMGKSSVEGSVPEFALPAAESDHSLELNGVLIFLTCGKHLGAPPSARHCLMVAPCTELLKLVLKKAQKTLLIGVK</sequence>
<keyword evidence="3" id="KW-1185">Reference proteome</keyword>
<evidence type="ECO:0000313" key="3">
    <source>
        <dbReference type="Proteomes" id="UP000253426"/>
    </source>
</evidence>
<organism evidence="2 3">
    <name type="scientific">Roseimicrobium gellanilyticum</name>
    <dbReference type="NCBI Taxonomy" id="748857"/>
    <lineage>
        <taxon>Bacteria</taxon>
        <taxon>Pseudomonadati</taxon>
        <taxon>Verrucomicrobiota</taxon>
        <taxon>Verrucomicrobiia</taxon>
        <taxon>Verrucomicrobiales</taxon>
        <taxon>Verrucomicrobiaceae</taxon>
        <taxon>Roseimicrobium</taxon>
    </lineage>
</organism>
<reference evidence="2 3" key="1">
    <citation type="submission" date="2018-06" db="EMBL/GenBank/DDBJ databases">
        <title>Genomic Encyclopedia of Type Strains, Phase IV (KMG-IV): sequencing the most valuable type-strain genomes for metagenomic binning, comparative biology and taxonomic classification.</title>
        <authorList>
            <person name="Goeker M."/>
        </authorList>
    </citation>
    <scope>NUCLEOTIDE SEQUENCE [LARGE SCALE GENOMIC DNA]</scope>
    <source>
        <strain evidence="2 3">DSM 25532</strain>
    </source>
</reference>